<name>A0A9D4C912_DREPO</name>
<sequence length="179" mass="20444">MVLVKMKQYDLKAEIFKARDRLRDLSIRVANELTMLQRNKIKDLPQRGIQAYYKNGVLYQRQMSADNKNFARAHCKLSEDKAMDAANASTPSVGSAEQHVDYDRGQVPKIYPTSYSILSILSYNISGLKSKLNDAFFKDYISSFDIVILLETWEVHIDLIYQCSSLQGFVCYVSPARGI</sequence>
<keyword evidence="2" id="KW-1185">Reference proteome</keyword>
<evidence type="ECO:0000313" key="1">
    <source>
        <dbReference type="EMBL" id="KAH3719250.1"/>
    </source>
</evidence>
<reference evidence="1" key="2">
    <citation type="submission" date="2020-11" db="EMBL/GenBank/DDBJ databases">
        <authorList>
            <person name="McCartney M.A."/>
            <person name="Auch B."/>
            <person name="Kono T."/>
            <person name="Mallez S."/>
            <person name="Becker A."/>
            <person name="Gohl D.M."/>
            <person name="Silverstein K.A.T."/>
            <person name="Koren S."/>
            <person name="Bechman K.B."/>
            <person name="Herman A."/>
            <person name="Abrahante J.E."/>
            <person name="Garbe J."/>
        </authorList>
    </citation>
    <scope>NUCLEOTIDE SEQUENCE</scope>
    <source>
        <strain evidence="1">Duluth1</strain>
        <tissue evidence="1">Whole animal</tissue>
    </source>
</reference>
<protein>
    <submittedName>
        <fullName evidence="1">Uncharacterized protein</fullName>
    </submittedName>
</protein>
<dbReference type="Proteomes" id="UP000828390">
    <property type="component" value="Unassembled WGS sequence"/>
</dbReference>
<accession>A0A9D4C912</accession>
<comment type="caution">
    <text evidence="1">The sequence shown here is derived from an EMBL/GenBank/DDBJ whole genome shotgun (WGS) entry which is preliminary data.</text>
</comment>
<dbReference type="AlphaFoldDB" id="A0A9D4C912"/>
<proteinExistence type="predicted"/>
<evidence type="ECO:0000313" key="2">
    <source>
        <dbReference type="Proteomes" id="UP000828390"/>
    </source>
</evidence>
<organism evidence="1 2">
    <name type="scientific">Dreissena polymorpha</name>
    <name type="common">Zebra mussel</name>
    <name type="synonym">Mytilus polymorpha</name>
    <dbReference type="NCBI Taxonomy" id="45954"/>
    <lineage>
        <taxon>Eukaryota</taxon>
        <taxon>Metazoa</taxon>
        <taxon>Spiralia</taxon>
        <taxon>Lophotrochozoa</taxon>
        <taxon>Mollusca</taxon>
        <taxon>Bivalvia</taxon>
        <taxon>Autobranchia</taxon>
        <taxon>Heteroconchia</taxon>
        <taxon>Euheterodonta</taxon>
        <taxon>Imparidentia</taxon>
        <taxon>Neoheterodontei</taxon>
        <taxon>Myida</taxon>
        <taxon>Dreissenoidea</taxon>
        <taxon>Dreissenidae</taxon>
        <taxon>Dreissena</taxon>
    </lineage>
</organism>
<dbReference type="EMBL" id="JAIWYP010000013">
    <property type="protein sequence ID" value="KAH3719250.1"/>
    <property type="molecule type" value="Genomic_DNA"/>
</dbReference>
<reference evidence="1" key="1">
    <citation type="journal article" date="2019" name="bioRxiv">
        <title>The Genome of the Zebra Mussel, Dreissena polymorpha: A Resource for Invasive Species Research.</title>
        <authorList>
            <person name="McCartney M.A."/>
            <person name="Auch B."/>
            <person name="Kono T."/>
            <person name="Mallez S."/>
            <person name="Zhang Y."/>
            <person name="Obille A."/>
            <person name="Becker A."/>
            <person name="Abrahante J.E."/>
            <person name="Garbe J."/>
            <person name="Badalamenti J.P."/>
            <person name="Herman A."/>
            <person name="Mangelson H."/>
            <person name="Liachko I."/>
            <person name="Sullivan S."/>
            <person name="Sone E.D."/>
            <person name="Koren S."/>
            <person name="Silverstein K.A.T."/>
            <person name="Beckman K.B."/>
            <person name="Gohl D.M."/>
        </authorList>
    </citation>
    <scope>NUCLEOTIDE SEQUENCE</scope>
    <source>
        <strain evidence="1">Duluth1</strain>
        <tissue evidence="1">Whole animal</tissue>
    </source>
</reference>
<gene>
    <name evidence="1" type="ORF">DPMN_062082</name>
</gene>